<feature type="domain" description="THUMP-like" evidence="1">
    <location>
        <begin position="336"/>
        <end position="406"/>
    </location>
</feature>
<reference evidence="3 4" key="1">
    <citation type="journal article" date="2016" name="DNA Res.">
        <title>The complete genome sequencing of Prevotella intermedia strain OMA14 and a subsequent fine-scale, intra-species genomic comparison reveal an unusual amplification of conjugative and mobile transposons and identify a novel Prevotella-lineage-specific repeat.</title>
        <authorList>
            <person name="Naito M."/>
            <person name="Ogura Y."/>
            <person name="Itoh T."/>
            <person name="Shoji M."/>
            <person name="Okamoto M."/>
            <person name="Hayashi T."/>
            <person name="Nakayama K."/>
        </authorList>
    </citation>
    <scope>NUCLEOTIDE SEQUENCE [LARGE SCALE GENOMIC DNA]</scope>
    <source>
        <strain evidence="3 4">OMA14</strain>
    </source>
</reference>
<evidence type="ECO:0000259" key="2">
    <source>
        <dbReference type="Pfam" id="PF22013"/>
    </source>
</evidence>
<dbReference type="Gene3D" id="3.40.50.150">
    <property type="entry name" value="Vaccinia Virus protein VP39"/>
    <property type="match status" value="1"/>
</dbReference>
<dbReference type="Proteomes" id="UP000217431">
    <property type="component" value="Chromosome I"/>
</dbReference>
<name>A0A0S3UK70_PREIN</name>
<gene>
    <name evidence="3" type="ORF">PIOMA14_I_1420</name>
</gene>
<evidence type="ECO:0000259" key="1">
    <source>
        <dbReference type="Pfam" id="PF18096"/>
    </source>
</evidence>
<dbReference type="InterPro" id="IPR041497">
    <property type="entry name" value="Thump-like"/>
</dbReference>
<evidence type="ECO:0000313" key="4">
    <source>
        <dbReference type="Proteomes" id="UP000217431"/>
    </source>
</evidence>
<organism evidence="3 4">
    <name type="scientific">Prevotella intermedia</name>
    <dbReference type="NCBI Taxonomy" id="28131"/>
    <lineage>
        <taxon>Bacteria</taxon>
        <taxon>Pseudomonadati</taxon>
        <taxon>Bacteroidota</taxon>
        <taxon>Bacteroidia</taxon>
        <taxon>Bacteroidales</taxon>
        <taxon>Prevotellaceae</taxon>
        <taxon>Prevotella</taxon>
    </lineage>
</organism>
<dbReference type="STRING" id="28131.BWX40_01090"/>
<proteinExistence type="predicted"/>
<accession>A0A0S3UK70</accession>
<evidence type="ECO:0000313" key="3">
    <source>
        <dbReference type="EMBL" id="BAU17928.1"/>
    </source>
</evidence>
<dbReference type="AlphaFoldDB" id="A0A0S3UK70"/>
<dbReference type="EMBL" id="AP014597">
    <property type="protein sequence ID" value="BAU17928.1"/>
    <property type="molecule type" value="Genomic_DNA"/>
</dbReference>
<dbReference type="InterPro" id="IPR029063">
    <property type="entry name" value="SAM-dependent_MTases_sf"/>
</dbReference>
<dbReference type="Pfam" id="PF22013">
    <property type="entry name" value="PG_1098_Fer"/>
    <property type="match status" value="1"/>
</dbReference>
<dbReference type="Gene3D" id="1.10.10.1110">
    <property type="entry name" value="Methyltransferase PG1098, N-terminal domain"/>
    <property type="match status" value="1"/>
</dbReference>
<dbReference type="Pfam" id="PF18096">
    <property type="entry name" value="Thump_like"/>
    <property type="match status" value="1"/>
</dbReference>
<dbReference type="RefSeq" id="WP_096405707.1">
    <property type="nucleotide sequence ID" value="NZ_AP014597.1"/>
</dbReference>
<dbReference type="SUPFAM" id="SSF53335">
    <property type="entry name" value="S-adenosyl-L-methionine-dependent methyltransferases"/>
    <property type="match status" value="1"/>
</dbReference>
<protein>
    <submittedName>
        <fullName evidence="3">Uncharacterized protein</fullName>
    </submittedName>
</protein>
<dbReference type="InterPro" id="IPR054168">
    <property type="entry name" value="PG_1098_Fer"/>
</dbReference>
<sequence length="409" mass="46101">METSEFIRQHANDDVKTLALLGKRFPKVDLPYALDQIRGRQLARTKLPAWANTEGIVYPPHLNMEQCSSEQTALYKQAIAVRLLKEFPAESESTFADLTGGFGVDFSYMSKPFKKALYVERNEQLCSIATQNFKCLGLNNISTKNGDSIEVLHQLGSVSVLFLDPARRNSSGGKVVSMADCEPNVLELCDEMVEKSHFVVLKLSPMLDWHSAVAQLKYVMEVHIVSVGNECKELLLVLTDRNKTAKGCKSNTIQIFCVNDNDVFNYEEDFYSEGENIPQQRIFDRNATLPPYLYEPNASIMKAGCFAQLSETYGVAALGHNSHLFVSPDFLPYFPGRKFQIVNVCTLNKKELRRALAGMAQANIAVRNFPMRVDELKKRLKLRDGGEHYIFATTRGDKEHILIISKKEV</sequence>
<feature type="domain" description="PG-1098 ferredoxin-like" evidence="2">
    <location>
        <begin position="292"/>
        <end position="335"/>
    </location>
</feature>